<feature type="compositionally biased region" description="Low complexity" evidence="1">
    <location>
        <begin position="67"/>
        <end position="85"/>
    </location>
</feature>
<dbReference type="AlphaFoldDB" id="A0AAD6NH12"/>
<accession>A0AAD6NH12</accession>
<reference evidence="2" key="1">
    <citation type="submission" date="2023-01" db="EMBL/GenBank/DDBJ databases">
        <title>The chitinases involved in constricting ring structure development in the nematode-trapping fungus Drechslerella dactyloides.</title>
        <authorList>
            <person name="Wang R."/>
            <person name="Zhang L."/>
            <person name="Tang P."/>
            <person name="Li S."/>
            <person name="Liang L."/>
        </authorList>
    </citation>
    <scope>NUCLEOTIDE SEQUENCE</scope>
    <source>
        <strain evidence="2">YMF1.00031</strain>
    </source>
</reference>
<comment type="caution">
    <text evidence="2">The sequence shown here is derived from an EMBL/GenBank/DDBJ whole genome shotgun (WGS) entry which is preliminary data.</text>
</comment>
<dbReference type="GO" id="GO:0043047">
    <property type="term" value="F:single-stranded telomeric DNA binding"/>
    <property type="evidence" value="ECO:0007669"/>
    <property type="project" value="InterPro"/>
</dbReference>
<evidence type="ECO:0000313" key="3">
    <source>
        <dbReference type="Proteomes" id="UP001221413"/>
    </source>
</evidence>
<dbReference type="Proteomes" id="UP001221413">
    <property type="component" value="Unassembled WGS sequence"/>
</dbReference>
<keyword evidence="3" id="KW-1185">Reference proteome</keyword>
<dbReference type="GO" id="GO:1990879">
    <property type="term" value="C:CST complex"/>
    <property type="evidence" value="ECO:0007669"/>
    <property type="project" value="InterPro"/>
</dbReference>
<dbReference type="EMBL" id="JAQGDS010000010">
    <property type="protein sequence ID" value="KAJ6257857.1"/>
    <property type="molecule type" value="Genomic_DNA"/>
</dbReference>
<dbReference type="Gene3D" id="2.40.50.140">
    <property type="entry name" value="Nucleic acid-binding proteins"/>
    <property type="match status" value="1"/>
</dbReference>
<feature type="region of interest" description="Disordered" evidence="1">
    <location>
        <begin position="67"/>
        <end position="111"/>
    </location>
</feature>
<dbReference type="Pfam" id="PF12658">
    <property type="entry name" value="Ten1"/>
    <property type="match status" value="1"/>
</dbReference>
<proteinExistence type="predicted"/>
<dbReference type="InterPro" id="IPR024222">
    <property type="entry name" value="Ten1_fungal"/>
</dbReference>
<organism evidence="2 3">
    <name type="scientific">Drechslerella dactyloides</name>
    <name type="common">Nematode-trapping fungus</name>
    <name type="synonym">Arthrobotrys dactyloides</name>
    <dbReference type="NCBI Taxonomy" id="74499"/>
    <lineage>
        <taxon>Eukaryota</taxon>
        <taxon>Fungi</taxon>
        <taxon>Dikarya</taxon>
        <taxon>Ascomycota</taxon>
        <taxon>Pezizomycotina</taxon>
        <taxon>Orbiliomycetes</taxon>
        <taxon>Orbiliales</taxon>
        <taxon>Orbiliaceae</taxon>
        <taxon>Drechslerella</taxon>
    </lineage>
</organism>
<evidence type="ECO:0000313" key="2">
    <source>
        <dbReference type="EMBL" id="KAJ6257857.1"/>
    </source>
</evidence>
<name>A0AAD6NH12_DREDA</name>
<dbReference type="InterPro" id="IPR012340">
    <property type="entry name" value="NA-bd_OB-fold"/>
</dbReference>
<evidence type="ECO:0000256" key="1">
    <source>
        <dbReference type="SAM" id="MobiDB-lite"/>
    </source>
</evidence>
<gene>
    <name evidence="2" type="ORF">Dda_7646</name>
</gene>
<sequence length="212" mass="22691">MSNGPLPAAVHLLQNVRYLPVGSKVRVLGCIHHYDAASGTIVLHHRPSIDVPLPKVHIHAHRPAARRPTTYYPTPDGTDTGTGDIPHPPTKNITVQAPPPTPQNSPAPTSSQTYTLTVSIDLLLQCEVNERTKEMPRLPPLQELGTWVMVTGYTTAEGGVQAIAMGVENKVNVEAYEKGVAALAMARERAEGIVAGGRAEGAAVSEGQWGWH</sequence>
<dbReference type="GO" id="GO:0016233">
    <property type="term" value="P:telomere capping"/>
    <property type="evidence" value="ECO:0007669"/>
    <property type="project" value="InterPro"/>
</dbReference>
<protein>
    <submittedName>
        <fullName evidence="2">Uncharacterized protein</fullName>
    </submittedName>
</protein>